<evidence type="ECO:0000259" key="4">
    <source>
        <dbReference type="PROSITE" id="PS50987"/>
    </source>
</evidence>
<sequence>MGASGSRWGGPTPEGGADVPVEWRFAAGDVARMRFAFSPLWELVSSLRVLRDPAAHSVHLPWLRAVRPRLAGLDLTELFALVPVRGYLPDFLTPPPDTPLPDFAAELDRVRRTPPETAVEELACVRSADPEALQRFGTDPEAGIRRVADTLRAYWKLVFEEFWPKVYGLLEADVMWRSRILATGGVRELFADLHESVTWHGDRLVAMRDCDYSGPINGDGLLLVPSAFHWPDTAIMFEPYQPLLCYPARGVGTLWTSGRPCTSGGLGALIGRTRAGILTALEEPASTSALARRMELTPGAVSQHLSVLSGGGLVTRRRMGREVLYRRTPIGDALVSSA</sequence>
<keyword evidence="3" id="KW-0804">Transcription</keyword>
<proteinExistence type="predicted"/>
<gene>
    <name evidence="5" type="ORF">AB0I59_36530</name>
</gene>
<dbReference type="Gene3D" id="1.10.10.10">
    <property type="entry name" value="Winged helix-like DNA-binding domain superfamily/Winged helix DNA-binding domain"/>
    <property type="match status" value="1"/>
</dbReference>
<dbReference type="InterPro" id="IPR051011">
    <property type="entry name" value="Metal_resp_trans_reg"/>
</dbReference>
<evidence type="ECO:0000256" key="3">
    <source>
        <dbReference type="ARBA" id="ARBA00023163"/>
    </source>
</evidence>
<evidence type="ECO:0000256" key="2">
    <source>
        <dbReference type="ARBA" id="ARBA00023125"/>
    </source>
</evidence>
<protein>
    <submittedName>
        <fullName evidence="5">DUF5937 family protein</fullName>
    </submittedName>
</protein>
<dbReference type="PROSITE" id="PS50987">
    <property type="entry name" value="HTH_ARSR_2"/>
    <property type="match status" value="1"/>
</dbReference>
<dbReference type="InterPro" id="IPR001845">
    <property type="entry name" value="HTH_ArsR_DNA-bd_dom"/>
</dbReference>
<dbReference type="RefSeq" id="WP_358140406.1">
    <property type="nucleotide sequence ID" value="NZ_JBFALK010000027.1"/>
</dbReference>
<dbReference type="CDD" id="cd00090">
    <property type="entry name" value="HTH_ARSR"/>
    <property type="match status" value="1"/>
</dbReference>
<name>A0ABV3GR70_MICGL</name>
<dbReference type="SMART" id="SM00418">
    <property type="entry name" value="HTH_ARSR"/>
    <property type="match status" value="1"/>
</dbReference>
<dbReference type="Pfam" id="PF19361">
    <property type="entry name" value="DUF5937"/>
    <property type="match status" value="1"/>
</dbReference>
<organism evidence="5 6">
    <name type="scientific">Microtetraspora glauca</name>
    <dbReference type="NCBI Taxonomy" id="1996"/>
    <lineage>
        <taxon>Bacteria</taxon>
        <taxon>Bacillati</taxon>
        <taxon>Actinomycetota</taxon>
        <taxon>Actinomycetes</taxon>
        <taxon>Streptosporangiales</taxon>
        <taxon>Streptosporangiaceae</taxon>
        <taxon>Microtetraspora</taxon>
    </lineage>
</organism>
<dbReference type="PRINTS" id="PR00778">
    <property type="entry name" value="HTHARSR"/>
</dbReference>
<evidence type="ECO:0000256" key="1">
    <source>
        <dbReference type="ARBA" id="ARBA00023015"/>
    </source>
</evidence>
<dbReference type="InterPro" id="IPR011991">
    <property type="entry name" value="ArsR-like_HTH"/>
</dbReference>
<dbReference type="SUPFAM" id="SSF46785">
    <property type="entry name" value="Winged helix' DNA-binding domain"/>
    <property type="match status" value="1"/>
</dbReference>
<accession>A0ABV3GR70</accession>
<dbReference type="InterPro" id="IPR036390">
    <property type="entry name" value="WH_DNA-bd_sf"/>
</dbReference>
<feature type="domain" description="HTH arsR-type" evidence="4">
    <location>
        <begin position="254"/>
        <end position="338"/>
    </location>
</feature>
<dbReference type="InterPro" id="IPR036388">
    <property type="entry name" value="WH-like_DNA-bd_sf"/>
</dbReference>
<dbReference type="InterPro" id="IPR045981">
    <property type="entry name" value="DUF5937"/>
</dbReference>
<dbReference type="PANTHER" id="PTHR43132:SF6">
    <property type="entry name" value="HTH-TYPE TRANSCRIPTIONAL REPRESSOR CZRA"/>
    <property type="match status" value="1"/>
</dbReference>
<keyword evidence="1" id="KW-0805">Transcription regulation</keyword>
<comment type="caution">
    <text evidence="5">The sequence shown here is derived from an EMBL/GenBank/DDBJ whole genome shotgun (WGS) entry which is preliminary data.</text>
</comment>
<dbReference type="Proteomes" id="UP001551675">
    <property type="component" value="Unassembled WGS sequence"/>
</dbReference>
<keyword evidence="6" id="KW-1185">Reference proteome</keyword>
<evidence type="ECO:0000313" key="5">
    <source>
        <dbReference type="EMBL" id="MEV0974132.1"/>
    </source>
</evidence>
<dbReference type="EMBL" id="JBFALK010000027">
    <property type="protein sequence ID" value="MEV0974132.1"/>
    <property type="molecule type" value="Genomic_DNA"/>
</dbReference>
<keyword evidence="2" id="KW-0238">DNA-binding</keyword>
<dbReference type="PANTHER" id="PTHR43132">
    <property type="entry name" value="ARSENICAL RESISTANCE OPERON REPRESSOR ARSR-RELATED"/>
    <property type="match status" value="1"/>
</dbReference>
<dbReference type="Pfam" id="PF12840">
    <property type="entry name" value="HTH_20"/>
    <property type="match status" value="1"/>
</dbReference>
<evidence type="ECO:0000313" key="6">
    <source>
        <dbReference type="Proteomes" id="UP001551675"/>
    </source>
</evidence>
<reference evidence="5 6" key="1">
    <citation type="submission" date="2024-06" db="EMBL/GenBank/DDBJ databases">
        <title>The Natural Products Discovery Center: Release of the First 8490 Sequenced Strains for Exploring Actinobacteria Biosynthetic Diversity.</title>
        <authorList>
            <person name="Kalkreuter E."/>
            <person name="Kautsar S.A."/>
            <person name="Yang D."/>
            <person name="Bader C.D."/>
            <person name="Teijaro C.N."/>
            <person name="Fluegel L."/>
            <person name="Davis C.M."/>
            <person name="Simpson J.R."/>
            <person name="Lauterbach L."/>
            <person name="Steele A.D."/>
            <person name="Gui C."/>
            <person name="Meng S."/>
            <person name="Li G."/>
            <person name="Viehrig K."/>
            <person name="Ye F."/>
            <person name="Su P."/>
            <person name="Kiefer A.F."/>
            <person name="Nichols A."/>
            <person name="Cepeda A.J."/>
            <person name="Yan W."/>
            <person name="Fan B."/>
            <person name="Jiang Y."/>
            <person name="Adhikari A."/>
            <person name="Zheng C.-J."/>
            <person name="Schuster L."/>
            <person name="Cowan T.M."/>
            <person name="Smanski M.J."/>
            <person name="Chevrette M.G."/>
            <person name="De Carvalho L.P.S."/>
            <person name="Shen B."/>
        </authorList>
    </citation>
    <scope>NUCLEOTIDE SEQUENCE [LARGE SCALE GENOMIC DNA]</scope>
    <source>
        <strain evidence="5 6">NPDC050100</strain>
    </source>
</reference>